<dbReference type="PANTHER" id="PTHR10357:SF210">
    <property type="entry name" value="MALTODEXTRIN GLUCOSIDASE"/>
    <property type="match status" value="1"/>
</dbReference>
<protein>
    <submittedName>
        <fullName evidence="4">Alpha amylase, catalytic domain protein</fullName>
    </submittedName>
</protein>
<dbReference type="Gene3D" id="3.20.20.80">
    <property type="entry name" value="Glycosidases"/>
    <property type="match status" value="1"/>
</dbReference>
<feature type="domain" description="Glycosyl hydrolase family 13 catalytic" evidence="3">
    <location>
        <begin position="28"/>
        <end position="388"/>
    </location>
</feature>
<dbReference type="InterPro" id="IPR017853">
    <property type="entry name" value="GH"/>
</dbReference>
<gene>
    <name evidence="4" type="ORF">TREVI0001_2264</name>
</gene>
<evidence type="ECO:0000313" key="4">
    <source>
        <dbReference type="EMBL" id="EEV19463.1"/>
    </source>
</evidence>
<dbReference type="GO" id="GO:0005975">
    <property type="term" value="P:carbohydrate metabolic process"/>
    <property type="evidence" value="ECO:0007669"/>
    <property type="project" value="InterPro"/>
</dbReference>
<evidence type="ECO:0000256" key="2">
    <source>
        <dbReference type="ARBA" id="ARBA00023295"/>
    </source>
</evidence>
<dbReference type="SUPFAM" id="SSF51011">
    <property type="entry name" value="Glycosyl hydrolase domain"/>
    <property type="match status" value="1"/>
</dbReference>
<dbReference type="SUPFAM" id="SSF51445">
    <property type="entry name" value="(Trans)glycosidases"/>
    <property type="match status" value="1"/>
</dbReference>
<dbReference type="GO" id="GO:0016798">
    <property type="term" value="F:hydrolase activity, acting on glycosyl bonds"/>
    <property type="evidence" value="ECO:0007669"/>
    <property type="project" value="UniProtKB-KW"/>
</dbReference>
<dbReference type="InterPro" id="IPR045857">
    <property type="entry name" value="O16G_dom_2"/>
</dbReference>
<dbReference type="Proteomes" id="UP000004509">
    <property type="component" value="Unassembled WGS sequence"/>
</dbReference>
<dbReference type="STRING" id="596324.TREVI0001_2264"/>
<keyword evidence="2" id="KW-0326">Glycosidase</keyword>
<dbReference type="PANTHER" id="PTHR10357">
    <property type="entry name" value="ALPHA-AMYLASE FAMILY MEMBER"/>
    <property type="match status" value="1"/>
</dbReference>
<evidence type="ECO:0000259" key="3">
    <source>
        <dbReference type="SMART" id="SM00642"/>
    </source>
</evidence>
<dbReference type="eggNOG" id="COG0366">
    <property type="taxonomic scope" value="Bacteria"/>
</dbReference>
<accession>C8PT28</accession>
<organism evidence="4 5">
    <name type="scientific">Treponema vincentii ATCC 35580</name>
    <dbReference type="NCBI Taxonomy" id="596324"/>
    <lineage>
        <taxon>Bacteria</taxon>
        <taxon>Pseudomonadati</taxon>
        <taxon>Spirochaetota</taxon>
        <taxon>Spirochaetia</taxon>
        <taxon>Spirochaetales</taxon>
        <taxon>Treponemataceae</taxon>
        <taxon>Treponema</taxon>
    </lineage>
</organism>
<dbReference type="Gene3D" id="2.60.40.1180">
    <property type="entry name" value="Golgi alpha-mannosidase II"/>
    <property type="match status" value="1"/>
</dbReference>
<dbReference type="Gene3D" id="3.90.400.10">
    <property type="entry name" value="Oligo-1,6-glucosidase, Domain 2"/>
    <property type="match status" value="1"/>
</dbReference>
<dbReference type="Pfam" id="PF00128">
    <property type="entry name" value="Alpha-amylase"/>
    <property type="match status" value="1"/>
</dbReference>
<evidence type="ECO:0000313" key="5">
    <source>
        <dbReference type="Proteomes" id="UP000004509"/>
    </source>
</evidence>
<dbReference type="CDD" id="cd11353">
    <property type="entry name" value="AmyAc_euk_bac_CMD_like"/>
    <property type="match status" value="1"/>
</dbReference>
<dbReference type="InterPro" id="IPR013780">
    <property type="entry name" value="Glyco_hydro_b"/>
</dbReference>
<comment type="caution">
    <text evidence="4">The sequence shown here is derived from an EMBL/GenBank/DDBJ whole genome shotgun (WGS) entry which is preliminary data.</text>
</comment>
<keyword evidence="1" id="KW-0378">Hydrolase</keyword>
<dbReference type="InterPro" id="IPR006047">
    <property type="entry name" value="GH13_cat_dom"/>
</dbReference>
<dbReference type="AlphaFoldDB" id="C8PT28"/>
<evidence type="ECO:0000256" key="1">
    <source>
        <dbReference type="ARBA" id="ARBA00022801"/>
    </source>
</evidence>
<dbReference type="EMBL" id="ACYH01000058">
    <property type="protein sequence ID" value="EEV19463.1"/>
    <property type="molecule type" value="Genomic_DNA"/>
</dbReference>
<proteinExistence type="predicted"/>
<dbReference type="SMART" id="SM00642">
    <property type="entry name" value="Aamy"/>
    <property type="match status" value="1"/>
</dbReference>
<sequence>MLEAKSRPKLKKLKQITEGAMAQVFSDKVFYHIYALGMGNCAKRNDFACPAGDFFEKLAGRLDEIGALGCNALLIGPVFESSAHGYDTVDYYHVERRLGNNERFKEFCRLCHEKGFAVVLDAVFNHTGRDFFAFKDIQRHGYGSAYKDWYVNLDFSRRSAQGDCFDYEGWAGCKDLVKLNVDNGAVREHLFGAVKMWIEEFGIGGLRLDAADVLSKNFLDALGAFCRSIKPDFWLMGEVVHGDYSEWARGGRLDSVTNYQIYKALWSCLNDQNMYELSYNLNREYNSENGMYKESALYNFVDNHDVNRAVSALASPEQHIHLLYGLLFTIPGIPSIYYGSEYGIRGVRKNNCDCELRPPLPPFGMLPDFTQPGFDAGFIRTSIAAFARIREQHPALRHGSYRQEFIANRQFAFWRECSEERILIIVNSDFGQGFIFLPSVPVGEYESLTDGTVYHSDNLKGLQLAPCSILILRKRG</sequence>
<reference evidence="4 5" key="1">
    <citation type="submission" date="2009-07" db="EMBL/GenBank/DDBJ databases">
        <authorList>
            <person name="Madupu R."/>
            <person name="Sebastian Y."/>
            <person name="Durkin A.S."/>
            <person name="Torralba M."/>
            <person name="Methe B."/>
            <person name="Sutton G.G."/>
            <person name="Strausberg R.L."/>
            <person name="Nelson K.E."/>
        </authorList>
    </citation>
    <scope>NUCLEOTIDE SEQUENCE [LARGE SCALE GENOMIC DNA]</scope>
    <source>
        <strain evidence="4 5">ATCC 35580</strain>
    </source>
</reference>
<name>C8PT28_9SPIR</name>